<evidence type="ECO:0000313" key="2">
    <source>
        <dbReference type="EMBL" id="CBI22622.3"/>
    </source>
</evidence>
<sequence length="105" mass="11956">MFLQIRISFRSFSDEALVKKRRRSKQNCKAPFGLASTLFTAIGGFCGLSLALETSKTKKFVSRLNSHPYLALLGEFINKEKCSSLEGRRSAHCRRCQQHRETMPT</sequence>
<keyword evidence="1" id="KW-0472">Membrane</keyword>
<name>E0CUS2_VITVI</name>
<dbReference type="HOGENOM" id="CLU_2241549_0_0_1"/>
<gene>
    <name evidence="2" type="ordered locus">VIT_16s0050g01540</name>
</gene>
<protein>
    <submittedName>
        <fullName evidence="2">Uncharacterized protein</fullName>
    </submittedName>
</protein>
<organism evidence="2 3">
    <name type="scientific">Vitis vinifera</name>
    <name type="common">Grape</name>
    <dbReference type="NCBI Taxonomy" id="29760"/>
    <lineage>
        <taxon>Eukaryota</taxon>
        <taxon>Viridiplantae</taxon>
        <taxon>Streptophyta</taxon>
        <taxon>Embryophyta</taxon>
        <taxon>Tracheophyta</taxon>
        <taxon>Spermatophyta</taxon>
        <taxon>Magnoliopsida</taxon>
        <taxon>eudicotyledons</taxon>
        <taxon>Gunneridae</taxon>
        <taxon>Pentapetalae</taxon>
        <taxon>rosids</taxon>
        <taxon>Vitales</taxon>
        <taxon>Vitaceae</taxon>
        <taxon>Viteae</taxon>
        <taxon>Vitis</taxon>
    </lineage>
</organism>
<reference evidence="3" key="1">
    <citation type="journal article" date="2007" name="Nature">
        <title>The grapevine genome sequence suggests ancestral hexaploidization in major angiosperm phyla.</title>
        <authorList>
            <consortium name="The French-Italian Public Consortium for Grapevine Genome Characterization."/>
            <person name="Jaillon O."/>
            <person name="Aury J.-M."/>
            <person name="Noel B."/>
            <person name="Policriti A."/>
            <person name="Clepet C."/>
            <person name="Casagrande A."/>
            <person name="Choisne N."/>
            <person name="Aubourg S."/>
            <person name="Vitulo N."/>
            <person name="Jubin C."/>
            <person name="Vezzi A."/>
            <person name="Legeai F."/>
            <person name="Hugueney P."/>
            <person name="Dasilva C."/>
            <person name="Horner D."/>
            <person name="Mica E."/>
            <person name="Jublot D."/>
            <person name="Poulain J."/>
            <person name="Bruyere C."/>
            <person name="Billault A."/>
            <person name="Segurens B."/>
            <person name="Gouyvenoux M."/>
            <person name="Ugarte E."/>
            <person name="Cattonaro F."/>
            <person name="Anthouard V."/>
            <person name="Vico V."/>
            <person name="Del Fabbro C."/>
            <person name="Alaux M."/>
            <person name="Di Gaspero G."/>
            <person name="Dumas V."/>
            <person name="Felice N."/>
            <person name="Paillard S."/>
            <person name="Juman I."/>
            <person name="Moroldo M."/>
            <person name="Scalabrin S."/>
            <person name="Canaguier A."/>
            <person name="Le Clainche I."/>
            <person name="Malacrida G."/>
            <person name="Durand E."/>
            <person name="Pesole G."/>
            <person name="Laucou V."/>
            <person name="Chatelet P."/>
            <person name="Merdinoglu D."/>
            <person name="Delledonne M."/>
            <person name="Pezzotti M."/>
            <person name="Lecharny A."/>
            <person name="Scarpelli C."/>
            <person name="Artiguenave F."/>
            <person name="Pe M.E."/>
            <person name="Valle G."/>
            <person name="Morgante M."/>
            <person name="Caboche M."/>
            <person name="Adam-Blondon A.-F."/>
            <person name="Weissenbach J."/>
            <person name="Quetier F."/>
            <person name="Wincker P."/>
        </authorList>
    </citation>
    <scope>NUCLEOTIDE SEQUENCE [LARGE SCALE GENOMIC DNA]</scope>
    <source>
        <strain evidence="3">cv. Pinot noir / PN40024</strain>
    </source>
</reference>
<evidence type="ECO:0000256" key="1">
    <source>
        <dbReference type="SAM" id="Phobius"/>
    </source>
</evidence>
<keyword evidence="1" id="KW-1133">Transmembrane helix</keyword>
<dbReference type="InParanoid" id="E0CUS2"/>
<keyword evidence="1" id="KW-0812">Transmembrane</keyword>
<proteinExistence type="predicted"/>
<keyword evidence="3" id="KW-1185">Reference proteome</keyword>
<evidence type="ECO:0000313" key="3">
    <source>
        <dbReference type="Proteomes" id="UP000009183"/>
    </source>
</evidence>
<dbReference type="Proteomes" id="UP000009183">
    <property type="component" value="Chromosome 16"/>
</dbReference>
<accession>E0CUS2</accession>
<dbReference type="EMBL" id="FN595243">
    <property type="protein sequence ID" value="CBI22622.3"/>
    <property type="molecule type" value="Genomic_DNA"/>
</dbReference>
<dbReference type="AlphaFoldDB" id="E0CUS2"/>
<feature type="transmembrane region" description="Helical" evidence="1">
    <location>
        <begin position="30"/>
        <end position="52"/>
    </location>
</feature>
<dbReference type="PaxDb" id="29760-VIT_16s0050g01540.t01"/>